<reference evidence="3" key="1">
    <citation type="submission" date="2016-10" db="EMBL/GenBank/DDBJ databases">
        <authorList>
            <person name="Varghese N."/>
            <person name="Submissions S."/>
        </authorList>
    </citation>
    <scope>NUCLEOTIDE SEQUENCE [LARGE SCALE GENOMIC DNA]</scope>
    <source>
        <strain evidence="3">CGMCC 1.12402</strain>
    </source>
</reference>
<organism evidence="2 3">
    <name type="scientific">Roseivirga pacifica</name>
    <dbReference type="NCBI Taxonomy" id="1267423"/>
    <lineage>
        <taxon>Bacteria</taxon>
        <taxon>Pseudomonadati</taxon>
        <taxon>Bacteroidota</taxon>
        <taxon>Cytophagia</taxon>
        <taxon>Cytophagales</taxon>
        <taxon>Roseivirgaceae</taxon>
        <taxon>Roseivirga</taxon>
    </lineage>
</organism>
<dbReference type="GeneID" id="99985931"/>
<dbReference type="GO" id="GO:0009231">
    <property type="term" value="P:riboflavin biosynthetic process"/>
    <property type="evidence" value="ECO:0007669"/>
    <property type="project" value="InterPro"/>
</dbReference>
<dbReference type="SUPFAM" id="SSF53597">
    <property type="entry name" value="Dihydrofolate reductase-like"/>
    <property type="match status" value="1"/>
</dbReference>
<protein>
    <submittedName>
        <fullName evidence="2">Dihydrofolate reductase</fullName>
    </submittedName>
</protein>
<proteinExistence type="predicted"/>
<gene>
    <name evidence="2" type="ORF">SAMN05216290_1199</name>
</gene>
<evidence type="ECO:0000313" key="2">
    <source>
        <dbReference type="EMBL" id="SEW00761.1"/>
    </source>
</evidence>
<evidence type="ECO:0000259" key="1">
    <source>
        <dbReference type="Pfam" id="PF01872"/>
    </source>
</evidence>
<evidence type="ECO:0000313" key="3">
    <source>
        <dbReference type="Proteomes" id="UP000199437"/>
    </source>
</evidence>
<keyword evidence="3" id="KW-1185">Reference proteome</keyword>
<dbReference type="EMBL" id="FOIR01000001">
    <property type="protein sequence ID" value="SEW00761.1"/>
    <property type="molecule type" value="Genomic_DNA"/>
</dbReference>
<dbReference type="PANTHER" id="PTHR38011">
    <property type="entry name" value="DIHYDROFOLATE REDUCTASE FAMILY PROTEIN (AFU_ORTHOLOGUE AFUA_8G06820)"/>
    <property type="match status" value="1"/>
</dbReference>
<dbReference type="InterPro" id="IPR050765">
    <property type="entry name" value="Riboflavin_Biosynth_HTPR"/>
</dbReference>
<accession>A0A1I0NH16</accession>
<sequence>MSKLISYIAISLDGKIAAKNGDFSWLDEVPNPEQTDYGYSDFIRNIGTTIMGNETYKVVLNIDMPFPYTEQTNYVVTRDKSLTTDENVTFMSGDIPAQIADLKAQSSKDIWLIGGGQVNAICLKAGLLDEIIVHIMPYVLGEGIPIFADEELRNFLTLKSTKTYSSGVVELRYTVNKT</sequence>
<dbReference type="GO" id="GO:0008703">
    <property type="term" value="F:5-amino-6-(5-phosphoribosylamino)uracil reductase activity"/>
    <property type="evidence" value="ECO:0007669"/>
    <property type="project" value="InterPro"/>
</dbReference>
<dbReference type="Gene3D" id="3.40.430.10">
    <property type="entry name" value="Dihydrofolate Reductase, subunit A"/>
    <property type="match status" value="1"/>
</dbReference>
<dbReference type="PANTHER" id="PTHR38011:SF11">
    <property type="entry name" value="2,5-DIAMINO-6-RIBOSYLAMINO-4(3H)-PYRIMIDINONE 5'-PHOSPHATE REDUCTASE"/>
    <property type="match status" value="1"/>
</dbReference>
<dbReference type="AlphaFoldDB" id="A0A1I0NH16"/>
<dbReference type="Proteomes" id="UP000199437">
    <property type="component" value="Unassembled WGS sequence"/>
</dbReference>
<dbReference type="OrthoDB" id="195113at2"/>
<dbReference type="InterPro" id="IPR024072">
    <property type="entry name" value="DHFR-like_dom_sf"/>
</dbReference>
<dbReference type="InterPro" id="IPR002734">
    <property type="entry name" value="RibDG_C"/>
</dbReference>
<dbReference type="STRING" id="1267423.SAMN05216290_1199"/>
<name>A0A1I0NH16_9BACT</name>
<dbReference type="Pfam" id="PF01872">
    <property type="entry name" value="RibD_C"/>
    <property type="match status" value="1"/>
</dbReference>
<dbReference type="RefSeq" id="WP_090257601.1">
    <property type="nucleotide sequence ID" value="NZ_FOIR01000001.1"/>
</dbReference>
<feature type="domain" description="Bacterial bifunctional deaminase-reductase C-terminal" evidence="1">
    <location>
        <begin position="3"/>
        <end position="169"/>
    </location>
</feature>